<feature type="domain" description="Flagellin C-terminal" evidence="5">
    <location>
        <begin position="214"/>
        <end position="287"/>
    </location>
</feature>
<comment type="similarity">
    <text evidence="2">Belongs to the bacterial flagellin family.</text>
</comment>
<gene>
    <name evidence="6" type="ORF">P6P90_02460</name>
</gene>
<evidence type="ECO:0000259" key="5">
    <source>
        <dbReference type="Pfam" id="PF00700"/>
    </source>
</evidence>
<name>A0ABT6H0W7_9BACI</name>
<dbReference type="InterPro" id="IPR013384">
    <property type="entry name" value="Flagell_FlgL"/>
</dbReference>
<evidence type="ECO:0000256" key="3">
    <source>
        <dbReference type="ARBA" id="ARBA00023143"/>
    </source>
</evidence>
<reference evidence="6 7" key="1">
    <citation type="submission" date="2023-04" db="EMBL/GenBank/DDBJ databases">
        <title>Ectobacillus antri isolated from activated sludge.</title>
        <authorList>
            <person name="Yan P."/>
            <person name="Liu X."/>
        </authorList>
    </citation>
    <scope>NUCLEOTIDE SEQUENCE [LARGE SCALE GENOMIC DNA]</scope>
    <source>
        <strain evidence="6 7">C18H</strain>
    </source>
</reference>
<evidence type="ECO:0000259" key="4">
    <source>
        <dbReference type="Pfam" id="PF00669"/>
    </source>
</evidence>
<proteinExistence type="inferred from homology"/>
<organism evidence="6 7">
    <name type="scientific">Ectobacillus antri</name>
    <dbReference type="NCBI Taxonomy" id="2486280"/>
    <lineage>
        <taxon>Bacteria</taxon>
        <taxon>Bacillati</taxon>
        <taxon>Bacillota</taxon>
        <taxon>Bacilli</taxon>
        <taxon>Bacillales</taxon>
        <taxon>Bacillaceae</taxon>
        <taxon>Ectobacillus</taxon>
    </lineage>
</organism>
<dbReference type="EMBL" id="JARULN010000001">
    <property type="protein sequence ID" value="MDG5752863.1"/>
    <property type="molecule type" value="Genomic_DNA"/>
</dbReference>
<evidence type="ECO:0000313" key="6">
    <source>
        <dbReference type="EMBL" id="MDG5752863.1"/>
    </source>
</evidence>
<dbReference type="NCBIfam" id="NF005980">
    <property type="entry name" value="PRK08073.1"/>
    <property type="match status" value="1"/>
</dbReference>
<evidence type="ECO:0000313" key="7">
    <source>
        <dbReference type="Proteomes" id="UP001218246"/>
    </source>
</evidence>
<dbReference type="PANTHER" id="PTHR42792:SF1">
    <property type="entry name" value="FLAGELLAR HOOK-ASSOCIATED PROTEIN 3"/>
    <property type="match status" value="1"/>
</dbReference>
<dbReference type="Gene3D" id="1.20.1330.10">
    <property type="entry name" value="f41 fragment of flagellin, N-terminal domain"/>
    <property type="match status" value="1"/>
</dbReference>
<comment type="caution">
    <text evidence="6">The sequence shown here is derived from an EMBL/GenBank/DDBJ whole genome shotgun (WGS) entry which is preliminary data.</text>
</comment>
<keyword evidence="7" id="KW-1185">Reference proteome</keyword>
<keyword evidence="6" id="KW-0969">Cilium</keyword>
<dbReference type="InterPro" id="IPR001029">
    <property type="entry name" value="Flagellin_N"/>
</dbReference>
<sequence>MRISTFQHANWTKHEIMRVQTSVAENQQKVSSGKKYLRPSDEPLAAGKTLAIGHALRHIEQMEKDITDVKNVLSNTEGALSNLRQALDRTNTLVLQALNGTQSPEDKKAIAHEVASLIKQVKYLGNTQYDGRYIFGGSKTETAPYDDNGAYQGDDQSVTWKLNEGYDVTIFQSGNKVITPALRTLETIYEKLNTNDMAGVQTALAENRRNTDNVINAITEVGAIGSTIQSFSDILGTQKIALEESRSAVENIDMAEAISDLSYMNATYQATLQAVSMMNKVSILNYM</sequence>
<feature type="domain" description="Flagellin N-terminal" evidence="4">
    <location>
        <begin position="3"/>
        <end position="140"/>
    </location>
</feature>
<dbReference type="RefSeq" id="WP_124563960.1">
    <property type="nucleotide sequence ID" value="NZ_JARRRY010000001.1"/>
</dbReference>
<accession>A0ABT6H0W7</accession>
<keyword evidence="3" id="KW-0975">Bacterial flagellum</keyword>
<protein>
    <submittedName>
        <fullName evidence="6">Flagellar hook-associated protein 3</fullName>
    </submittedName>
</protein>
<dbReference type="InterPro" id="IPR046358">
    <property type="entry name" value="Flagellin_C"/>
</dbReference>
<dbReference type="SUPFAM" id="SSF64518">
    <property type="entry name" value="Phase 1 flagellin"/>
    <property type="match status" value="1"/>
</dbReference>
<dbReference type="NCBIfam" id="TIGR02550">
    <property type="entry name" value="flagell_flgL"/>
    <property type="match status" value="1"/>
</dbReference>
<dbReference type="PANTHER" id="PTHR42792">
    <property type="entry name" value="FLAGELLIN"/>
    <property type="match status" value="1"/>
</dbReference>
<dbReference type="InterPro" id="IPR001492">
    <property type="entry name" value="Flagellin"/>
</dbReference>
<evidence type="ECO:0000256" key="1">
    <source>
        <dbReference type="ARBA" id="ARBA00004365"/>
    </source>
</evidence>
<dbReference type="Proteomes" id="UP001218246">
    <property type="component" value="Unassembled WGS sequence"/>
</dbReference>
<dbReference type="Pfam" id="PF00669">
    <property type="entry name" value="Flagellin_N"/>
    <property type="match status" value="1"/>
</dbReference>
<dbReference type="Pfam" id="PF00700">
    <property type="entry name" value="Flagellin_C"/>
    <property type="match status" value="1"/>
</dbReference>
<comment type="subcellular location">
    <subcellularLocation>
        <location evidence="1">Bacterial flagellum</location>
    </subcellularLocation>
</comment>
<keyword evidence="6" id="KW-0966">Cell projection</keyword>
<evidence type="ECO:0000256" key="2">
    <source>
        <dbReference type="ARBA" id="ARBA00005709"/>
    </source>
</evidence>
<keyword evidence="6" id="KW-0282">Flagellum</keyword>